<dbReference type="PANTHER" id="PTHR10357:SF179">
    <property type="entry name" value="NEUTRAL AND BASIC AMINO ACID TRANSPORT PROTEIN RBAT"/>
    <property type="match status" value="1"/>
</dbReference>
<name>A0A8H4LJY9_9HYPO</name>
<dbReference type="Pfam" id="PF00128">
    <property type="entry name" value="Alpha-amylase"/>
    <property type="match status" value="1"/>
</dbReference>
<keyword evidence="2" id="KW-0378">Hydrolase</keyword>
<dbReference type="SUPFAM" id="SSF51445">
    <property type="entry name" value="(Trans)glycosidases"/>
    <property type="match status" value="1"/>
</dbReference>
<dbReference type="OrthoDB" id="1740265at2759"/>
<dbReference type="GO" id="GO:0004556">
    <property type="term" value="F:alpha-amylase activity"/>
    <property type="evidence" value="ECO:0007669"/>
    <property type="project" value="TreeGrafter"/>
</dbReference>
<dbReference type="FunFam" id="3.90.400.10:FF:000002">
    <property type="entry name" value="Sucrose isomerase"/>
    <property type="match status" value="1"/>
</dbReference>
<comment type="caution">
    <text evidence="6">The sequence shown here is derived from an EMBL/GenBank/DDBJ whole genome shotgun (WGS) entry which is preliminary data.</text>
</comment>
<reference evidence="6 7" key="1">
    <citation type="submission" date="2020-01" db="EMBL/GenBank/DDBJ databases">
        <title>Identification and distribution of gene clusters putatively required for synthesis of sphingolipid metabolism inhibitors in phylogenetically diverse species of the filamentous fungus Fusarium.</title>
        <authorList>
            <person name="Kim H.-S."/>
            <person name="Busman M."/>
            <person name="Brown D.W."/>
            <person name="Divon H."/>
            <person name="Uhlig S."/>
            <person name="Proctor R.H."/>
        </authorList>
    </citation>
    <scope>NUCLEOTIDE SEQUENCE [LARGE SCALE GENOMIC DNA]</scope>
    <source>
        <strain evidence="6 7">NRRL 20459</strain>
    </source>
</reference>
<feature type="domain" description="Glycosyl hydrolase family 13 catalytic" evidence="5">
    <location>
        <begin position="24"/>
        <end position="450"/>
    </location>
</feature>
<comment type="similarity">
    <text evidence="1">Belongs to the glycosyl hydrolase 13 family.</text>
</comment>
<dbReference type="Gene3D" id="3.20.20.80">
    <property type="entry name" value="Glycosidases"/>
    <property type="match status" value="1"/>
</dbReference>
<dbReference type="InterPro" id="IPR006047">
    <property type="entry name" value="GH13_cat_dom"/>
</dbReference>
<evidence type="ECO:0000256" key="1">
    <source>
        <dbReference type="ARBA" id="ARBA00008061"/>
    </source>
</evidence>
<dbReference type="GO" id="GO:0004574">
    <property type="term" value="F:oligo-1,6-glucosidase activity"/>
    <property type="evidence" value="ECO:0007669"/>
    <property type="project" value="TreeGrafter"/>
</dbReference>
<dbReference type="AlphaFoldDB" id="A0A8H4LJY9"/>
<sequence length="605" mass="69600">MRGVITLVKMHTQLYKFRASTTDLIYPASFCDSNGDGIGDIPGITSKLDYIASLGVDVIWVSPMYQSPQVDMGYDISDYEAVHEPYGTLDDMQTLIRETHSRGMRIMMDLVINHTSDQHAWFKESRSSRHSCKRGWYIWRPAKRDPSTGERLPPNNWRCSFGGGSAWEWDEETEEYYLHVWAKEQPDLNWENPEARNAIYKSAMKFWLDRGVDGFRIDTVNMYSKPADFPDAPILDPKAPFQPAAPFYCNGPRMHEYLSEMRQILDHYRAITVGELLETYDKASVLPYVSAQARQLDMVFQFDAVEVGWGRTHKYKTTFKNYTLPEFKRAIGKIQDLMQGTDAWTAAFLENHDLSRSVSRLTDDRPEYRAAGAKLLALLQCCLSGTLYVYQGQEIGSVNAPKETYPLEYYEDISSRLFIQMVRDRYGADNKEEMEKAFTALQHLARDHSRIPMAWNGTARYGGFSEAAEKAGTNISEPWMKPHPLTSEINVASQLHDPNSALSFWRRMLHFRKQHHDLFVYGEYRCLDVDNPDIYTFIKETKDRKDTALIVLNFTSQEKYWCPPPPEDIGAASGHLVRVLTTHGGKYHDSSLAPFEGRVYFSKSR</sequence>
<dbReference type="EMBL" id="JAADYS010000553">
    <property type="protein sequence ID" value="KAF4468834.1"/>
    <property type="molecule type" value="Genomic_DNA"/>
</dbReference>
<dbReference type="SUPFAM" id="SSF51011">
    <property type="entry name" value="Glycosyl hydrolase domain"/>
    <property type="match status" value="1"/>
</dbReference>
<dbReference type="GO" id="GO:0004575">
    <property type="term" value="F:sucrose alpha-glucosidase activity"/>
    <property type="evidence" value="ECO:0007669"/>
    <property type="project" value="TreeGrafter"/>
</dbReference>
<dbReference type="GO" id="GO:0005987">
    <property type="term" value="P:sucrose catabolic process"/>
    <property type="evidence" value="ECO:0007669"/>
    <property type="project" value="TreeGrafter"/>
</dbReference>
<keyword evidence="4" id="KW-0462">Maltose metabolism</keyword>
<proteinExistence type="inferred from homology"/>
<dbReference type="GO" id="GO:0033934">
    <property type="term" value="F:glucan 1,4-alpha-maltotriohydrolase activity"/>
    <property type="evidence" value="ECO:0007669"/>
    <property type="project" value="TreeGrafter"/>
</dbReference>
<evidence type="ECO:0000256" key="4">
    <source>
        <dbReference type="ARBA" id="ARBA00026248"/>
    </source>
</evidence>
<dbReference type="InterPro" id="IPR045857">
    <property type="entry name" value="O16G_dom_2"/>
</dbReference>
<evidence type="ECO:0000313" key="7">
    <source>
        <dbReference type="Proteomes" id="UP000554235"/>
    </source>
</evidence>
<keyword evidence="3" id="KW-0326">Glycosidase</keyword>
<dbReference type="Gene3D" id="2.60.40.1180">
    <property type="entry name" value="Golgi alpha-mannosidase II"/>
    <property type="match status" value="1"/>
</dbReference>
<dbReference type="InterPro" id="IPR017853">
    <property type="entry name" value="GH"/>
</dbReference>
<dbReference type="CDD" id="cd11333">
    <property type="entry name" value="AmyAc_SI_OligoGlu_DGase"/>
    <property type="match status" value="1"/>
</dbReference>
<dbReference type="PANTHER" id="PTHR10357">
    <property type="entry name" value="ALPHA-AMYLASE FAMILY MEMBER"/>
    <property type="match status" value="1"/>
</dbReference>
<organism evidence="6 7">
    <name type="scientific">Fusarium albosuccineum</name>
    <dbReference type="NCBI Taxonomy" id="1237068"/>
    <lineage>
        <taxon>Eukaryota</taxon>
        <taxon>Fungi</taxon>
        <taxon>Dikarya</taxon>
        <taxon>Ascomycota</taxon>
        <taxon>Pezizomycotina</taxon>
        <taxon>Sordariomycetes</taxon>
        <taxon>Hypocreomycetidae</taxon>
        <taxon>Hypocreales</taxon>
        <taxon>Nectriaceae</taxon>
        <taxon>Fusarium</taxon>
        <taxon>Fusarium decemcellulare species complex</taxon>
    </lineage>
</organism>
<gene>
    <name evidence="6" type="ORF">FALBO_4282</name>
</gene>
<evidence type="ECO:0000313" key="6">
    <source>
        <dbReference type="EMBL" id="KAF4468834.1"/>
    </source>
</evidence>
<dbReference type="Proteomes" id="UP000554235">
    <property type="component" value="Unassembled WGS sequence"/>
</dbReference>
<accession>A0A8H4LJY9</accession>
<dbReference type="GO" id="GO:0000025">
    <property type="term" value="P:maltose catabolic process"/>
    <property type="evidence" value="ECO:0007669"/>
    <property type="project" value="TreeGrafter"/>
</dbReference>
<dbReference type="SMART" id="SM00642">
    <property type="entry name" value="Aamy"/>
    <property type="match status" value="1"/>
</dbReference>
<dbReference type="Gene3D" id="3.90.400.10">
    <property type="entry name" value="Oligo-1,6-glucosidase, Domain 2"/>
    <property type="match status" value="1"/>
</dbReference>
<dbReference type="InterPro" id="IPR013780">
    <property type="entry name" value="Glyco_hydro_b"/>
</dbReference>
<dbReference type="FunFam" id="3.20.20.80:FF:000087">
    <property type="entry name" value="Oligo-1,6-glucosidase IMA1"/>
    <property type="match status" value="1"/>
</dbReference>
<evidence type="ECO:0000256" key="3">
    <source>
        <dbReference type="ARBA" id="ARBA00023295"/>
    </source>
</evidence>
<keyword evidence="7" id="KW-1185">Reference proteome</keyword>
<protein>
    <submittedName>
        <fullName evidence="6">Alpha amylase</fullName>
    </submittedName>
</protein>
<evidence type="ECO:0000259" key="5">
    <source>
        <dbReference type="SMART" id="SM00642"/>
    </source>
</evidence>
<evidence type="ECO:0000256" key="2">
    <source>
        <dbReference type="ARBA" id="ARBA00022801"/>
    </source>
</evidence>